<dbReference type="SUPFAM" id="SSF53067">
    <property type="entry name" value="Actin-like ATPase domain"/>
    <property type="match status" value="2"/>
</dbReference>
<evidence type="ECO:0000259" key="1">
    <source>
        <dbReference type="Pfam" id="PF01869"/>
    </source>
</evidence>
<dbReference type="InterPro" id="IPR002731">
    <property type="entry name" value="ATPase_BadF"/>
</dbReference>
<reference evidence="2 3" key="1">
    <citation type="submission" date="2023-07" db="EMBL/GenBank/DDBJ databases">
        <title>Sorghum-associated microbial communities from plants grown in Nebraska, USA.</title>
        <authorList>
            <person name="Schachtman D."/>
        </authorList>
    </citation>
    <scope>NUCLEOTIDE SEQUENCE [LARGE SCALE GENOMIC DNA]</scope>
    <source>
        <strain evidence="2 3">584</strain>
    </source>
</reference>
<feature type="domain" description="ATPase BadF/BadG/BcrA/BcrD type" evidence="1">
    <location>
        <begin position="8"/>
        <end position="287"/>
    </location>
</feature>
<organism evidence="2 3">
    <name type="scientific">Inquilinus ginsengisoli</name>
    <dbReference type="NCBI Taxonomy" id="363840"/>
    <lineage>
        <taxon>Bacteria</taxon>
        <taxon>Pseudomonadati</taxon>
        <taxon>Pseudomonadota</taxon>
        <taxon>Alphaproteobacteria</taxon>
        <taxon>Rhodospirillales</taxon>
        <taxon>Rhodospirillaceae</taxon>
        <taxon>Inquilinus</taxon>
    </lineage>
</organism>
<sequence length="302" mass="30373">MGPHLIAGVDIGGTKTRMMASRGGETLADRTLATDSWRIREVETDAAALAALVRSLCGGVDPAATVVGAHGCDTDDQCRAFQAGLARHLGGIVQVVNDSELMAPAAGRFGGIGVVVGTGSIAVARTPDGRMLAAGGWGWILGDEGSAPALVRDAARAVRGAIDRGTPDDPLTDALMRALGIDDPTMMGRLLNETRNGVVWGQYASAVFAAADAGSPLAIGVIEDGATALAALVGILIARGADARSVVAGGGVIAEQPRLVQAFRAAVAAVSPASDVVVLHDPPVLGALALAERAVHAADQTS</sequence>
<evidence type="ECO:0000313" key="2">
    <source>
        <dbReference type="EMBL" id="MDR6289192.1"/>
    </source>
</evidence>
<dbReference type="Gene3D" id="3.30.420.40">
    <property type="match status" value="2"/>
</dbReference>
<name>A0ABU1JKP9_9PROT</name>
<proteinExistence type="predicted"/>
<dbReference type="EMBL" id="JAVDPW010000003">
    <property type="protein sequence ID" value="MDR6289192.1"/>
    <property type="molecule type" value="Genomic_DNA"/>
</dbReference>
<dbReference type="InterPro" id="IPR052519">
    <property type="entry name" value="Euk-type_GlcNAc_Kinase"/>
</dbReference>
<evidence type="ECO:0000313" key="3">
    <source>
        <dbReference type="Proteomes" id="UP001262410"/>
    </source>
</evidence>
<accession>A0ABU1JKP9</accession>
<dbReference type="Pfam" id="PF01869">
    <property type="entry name" value="BcrAD_BadFG"/>
    <property type="match status" value="1"/>
</dbReference>
<keyword evidence="3" id="KW-1185">Reference proteome</keyword>
<comment type="caution">
    <text evidence="2">The sequence shown here is derived from an EMBL/GenBank/DDBJ whole genome shotgun (WGS) entry which is preliminary data.</text>
</comment>
<dbReference type="PANTHER" id="PTHR43190:SF3">
    <property type="entry name" value="N-ACETYL-D-GLUCOSAMINE KINASE"/>
    <property type="match status" value="1"/>
</dbReference>
<dbReference type="InterPro" id="IPR043129">
    <property type="entry name" value="ATPase_NBD"/>
</dbReference>
<gene>
    <name evidence="2" type="ORF">E9232_001707</name>
</gene>
<dbReference type="RefSeq" id="WP_309793371.1">
    <property type="nucleotide sequence ID" value="NZ_JAVDPW010000003.1"/>
</dbReference>
<dbReference type="PANTHER" id="PTHR43190">
    <property type="entry name" value="N-ACETYL-D-GLUCOSAMINE KINASE"/>
    <property type="match status" value="1"/>
</dbReference>
<protein>
    <submittedName>
        <fullName evidence="2">N-acetylglucosamine kinase-like BadF-type ATPase</fullName>
    </submittedName>
</protein>
<dbReference type="Proteomes" id="UP001262410">
    <property type="component" value="Unassembled WGS sequence"/>
</dbReference>